<evidence type="ECO:0000313" key="2">
    <source>
        <dbReference type="EMBL" id="SFD77879.1"/>
    </source>
</evidence>
<keyword evidence="1" id="KW-0732">Signal</keyword>
<evidence type="ECO:0000313" key="3">
    <source>
        <dbReference type="Proteomes" id="UP000198977"/>
    </source>
</evidence>
<dbReference type="AlphaFoldDB" id="A0A1I1V4Q1"/>
<dbReference type="PROSITE" id="PS51257">
    <property type="entry name" value="PROKAR_LIPOPROTEIN"/>
    <property type="match status" value="1"/>
</dbReference>
<accession>A0A1I1V4Q1</accession>
<dbReference type="Pfam" id="PF20569">
    <property type="entry name" value="DUF6778"/>
    <property type="match status" value="1"/>
</dbReference>
<name>A0A1I1V4Q1_9RHOB</name>
<evidence type="ECO:0000256" key="1">
    <source>
        <dbReference type="SAM" id="SignalP"/>
    </source>
</evidence>
<keyword evidence="3" id="KW-1185">Reference proteome</keyword>
<organism evidence="2 3">
    <name type="scientific">Sulfitobacter brevis</name>
    <dbReference type="NCBI Taxonomy" id="74348"/>
    <lineage>
        <taxon>Bacteria</taxon>
        <taxon>Pseudomonadati</taxon>
        <taxon>Pseudomonadota</taxon>
        <taxon>Alphaproteobacteria</taxon>
        <taxon>Rhodobacterales</taxon>
        <taxon>Roseobacteraceae</taxon>
        <taxon>Sulfitobacter</taxon>
    </lineage>
</organism>
<dbReference type="Proteomes" id="UP000198977">
    <property type="component" value="Unassembled WGS sequence"/>
</dbReference>
<sequence>MNTLKIIAALGLGALVSACSTVPEVASRNASFAQITPGFSQSAAPVQDVLASDMKVTAINVTVPRSLSVSEANSYYPRADIVWRGDPMGDRHSQIQQIFQTAFAQGTQPLQGKVNVVLDVEIVRFHSVTEKTRYTVGGIHNMEFLLVVRRADTGEVLMAPRQVEANLPAFGGKRAVEEDRLGQTQKVRITGYLSQVIRQELEKQTVTPAAPRIALLGRTKI</sequence>
<proteinExistence type="predicted"/>
<dbReference type="EMBL" id="FOMW01000002">
    <property type="protein sequence ID" value="SFD77879.1"/>
    <property type="molecule type" value="Genomic_DNA"/>
</dbReference>
<feature type="chain" id="PRO_5011664057" description="Lipoprotein" evidence="1">
    <location>
        <begin position="21"/>
        <end position="221"/>
    </location>
</feature>
<dbReference type="RefSeq" id="WP_245766263.1">
    <property type="nucleotide sequence ID" value="NZ_FOMW01000002.1"/>
</dbReference>
<evidence type="ECO:0008006" key="4">
    <source>
        <dbReference type="Google" id="ProtNLM"/>
    </source>
</evidence>
<gene>
    <name evidence="2" type="ORF">SAMN04488523_102368</name>
</gene>
<dbReference type="InterPro" id="IPR046705">
    <property type="entry name" value="DUF6778"/>
</dbReference>
<feature type="signal peptide" evidence="1">
    <location>
        <begin position="1"/>
        <end position="20"/>
    </location>
</feature>
<protein>
    <recommendedName>
        <fullName evidence="4">Lipoprotein</fullName>
    </recommendedName>
</protein>
<dbReference type="STRING" id="74348.SAMN04488523_102368"/>
<reference evidence="2 3" key="1">
    <citation type="submission" date="2016-10" db="EMBL/GenBank/DDBJ databases">
        <authorList>
            <person name="de Groot N.N."/>
        </authorList>
    </citation>
    <scope>NUCLEOTIDE SEQUENCE [LARGE SCALE GENOMIC DNA]</scope>
    <source>
        <strain evidence="2 3">DSM 11443</strain>
    </source>
</reference>